<dbReference type="AlphaFoldDB" id="A0A378NHG2"/>
<dbReference type="InterPro" id="IPR009057">
    <property type="entry name" value="Homeodomain-like_sf"/>
</dbReference>
<reference evidence="6 7" key="1">
    <citation type="submission" date="2018-06" db="EMBL/GenBank/DDBJ databases">
        <authorList>
            <consortium name="Pathogen Informatics"/>
            <person name="Doyle S."/>
        </authorList>
    </citation>
    <scope>NUCLEOTIDE SEQUENCE [LARGE SCALE GENOMIC DNA]</scope>
    <source>
        <strain evidence="6 7">NCTC9380</strain>
    </source>
</reference>
<dbReference type="InterPro" id="IPR009594">
    <property type="entry name" value="Tscrpt_reg_HTH_AraC_N"/>
</dbReference>
<evidence type="ECO:0000256" key="1">
    <source>
        <dbReference type="ARBA" id="ARBA00023015"/>
    </source>
</evidence>
<dbReference type="PROSITE" id="PS01124">
    <property type="entry name" value="HTH_ARAC_FAMILY_2"/>
    <property type="match status" value="1"/>
</dbReference>
<evidence type="ECO:0000256" key="2">
    <source>
        <dbReference type="ARBA" id="ARBA00023125"/>
    </source>
</evidence>
<dbReference type="PRINTS" id="PR00032">
    <property type="entry name" value="HTHARAC"/>
</dbReference>
<name>A0A378NHG2_MANHA</name>
<feature type="compositionally biased region" description="Basic and acidic residues" evidence="4">
    <location>
        <begin position="270"/>
        <end position="283"/>
    </location>
</feature>
<dbReference type="InterPro" id="IPR020449">
    <property type="entry name" value="Tscrpt_reg_AraC-type_HTH"/>
</dbReference>
<dbReference type="InterPro" id="IPR018062">
    <property type="entry name" value="HTH_AraC-typ_CS"/>
</dbReference>
<dbReference type="Pfam" id="PF12833">
    <property type="entry name" value="HTH_18"/>
    <property type="match status" value="1"/>
</dbReference>
<dbReference type="PROSITE" id="PS00041">
    <property type="entry name" value="HTH_ARAC_FAMILY_1"/>
    <property type="match status" value="1"/>
</dbReference>
<feature type="region of interest" description="Disordered" evidence="4">
    <location>
        <begin position="263"/>
        <end position="283"/>
    </location>
</feature>
<dbReference type="RefSeq" id="WP_006251825.1">
    <property type="nucleotide sequence ID" value="NZ_CP017484.1"/>
</dbReference>
<dbReference type="SUPFAM" id="SSF46689">
    <property type="entry name" value="Homeodomain-like"/>
    <property type="match status" value="2"/>
</dbReference>
<dbReference type="PANTHER" id="PTHR43436:SF1">
    <property type="entry name" value="TRANSCRIPTIONAL REGULATORY PROTEIN"/>
    <property type="match status" value="1"/>
</dbReference>
<proteinExistence type="predicted"/>
<dbReference type="EMBL" id="UGPL01000006">
    <property type="protein sequence ID" value="STY67165.1"/>
    <property type="molecule type" value="Genomic_DNA"/>
</dbReference>
<organism evidence="6 7">
    <name type="scientific">Mannheimia haemolytica</name>
    <name type="common">Pasteurella haemolytica</name>
    <dbReference type="NCBI Taxonomy" id="75985"/>
    <lineage>
        <taxon>Bacteria</taxon>
        <taxon>Pseudomonadati</taxon>
        <taxon>Pseudomonadota</taxon>
        <taxon>Gammaproteobacteria</taxon>
        <taxon>Pasteurellales</taxon>
        <taxon>Pasteurellaceae</taxon>
        <taxon>Mannheimia</taxon>
    </lineage>
</organism>
<protein>
    <submittedName>
        <fullName evidence="6">L-rhamnose operon regulatory protein rhaS</fullName>
    </submittedName>
</protein>
<dbReference type="PANTHER" id="PTHR43436">
    <property type="entry name" value="ARAC-FAMILY TRANSCRIPTIONAL REGULATOR"/>
    <property type="match status" value="1"/>
</dbReference>
<evidence type="ECO:0000313" key="7">
    <source>
        <dbReference type="Proteomes" id="UP000254031"/>
    </source>
</evidence>
<dbReference type="Pfam" id="PF06719">
    <property type="entry name" value="AraC_N"/>
    <property type="match status" value="1"/>
</dbReference>
<accession>A0A378NHG2</accession>
<gene>
    <name evidence="6" type="primary">rhaS</name>
    <name evidence="6" type="ORF">NCTC9380_02515</name>
</gene>
<keyword evidence="2" id="KW-0238">DNA-binding</keyword>
<dbReference type="GO" id="GO:0003700">
    <property type="term" value="F:DNA-binding transcription factor activity"/>
    <property type="evidence" value="ECO:0007669"/>
    <property type="project" value="InterPro"/>
</dbReference>
<evidence type="ECO:0000313" key="6">
    <source>
        <dbReference type="EMBL" id="STY67165.1"/>
    </source>
</evidence>
<evidence type="ECO:0000256" key="4">
    <source>
        <dbReference type="SAM" id="MobiDB-lite"/>
    </source>
</evidence>
<dbReference type="GO" id="GO:0043565">
    <property type="term" value="F:sequence-specific DNA binding"/>
    <property type="evidence" value="ECO:0007669"/>
    <property type="project" value="InterPro"/>
</dbReference>
<feature type="domain" description="HTH araC/xylS-type" evidence="5">
    <location>
        <begin position="189"/>
        <end position="283"/>
    </location>
</feature>
<sequence>MQTHRAIIESIFALAPKNELWATPISGLTVHAADRSIRFNGYIQDPSLCVVLLGERQICTNGHCQVFGNQEMMFCPVNLPIVTQTLSVAENQPYLAISLRLDFDLIAKIITQLPPQKISENINQRTKWELENEIKDCLLRLLNLLNSPNHIHFLAPLILNELYFYLLQSEQGGYIRSLLSQDGNIAKIANATKILERKFADTLNMSALAEEVGMSVAGFYAHFKSVTSMTPLQYQKSLRLNAAREKLQAGVSVSETAYQVGYESPSQFSREYKRQFGESPKRR</sequence>
<dbReference type="Proteomes" id="UP000254031">
    <property type="component" value="Unassembled WGS sequence"/>
</dbReference>
<evidence type="ECO:0000256" key="3">
    <source>
        <dbReference type="ARBA" id="ARBA00023163"/>
    </source>
</evidence>
<dbReference type="SMART" id="SM00342">
    <property type="entry name" value="HTH_ARAC"/>
    <property type="match status" value="1"/>
</dbReference>
<dbReference type="InterPro" id="IPR018060">
    <property type="entry name" value="HTH_AraC"/>
</dbReference>
<dbReference type="Gene3D" id="1.10.10.60">
    <property type="entry name" value="Homeodomain-like"/>
    <property type="match status" value="2"/>
</dbReference>
<keyword evidence="1" id="KW-0805">Transcription regulation</keyword>
<keyword evidence="3" id="KW-0804">Transcription</keyword>
<evidence type="ECO:0000259" key="5">
    <source>
        <dbReference type="PROSITE" id="PS01124"/>
    </source>
</evidence>